<keyword evidence="1" id="KW-1133">Transmembrane helix</keyword>
<dbReference type="EMBL" id="JBHTHZ010000012">
    <property type="protein sequence ID" value="MFD0794556.1"/>
    <property type="molecule type" value="Genomic_DNA"/>
</dbReference>
<dbReference type="RefSeq" id="WP_377116014.1">
    <property type="nucleotide sequence ID" value="NZ_JBHTHZ010000012.1"/>
</dbReference>
<dbReference type="Pfam" id="PF13559">
    <property type="entry name" value="DUF4129"/>
    <property type="match status" value="1"/>
</dbReference>
<keyword evidence="1" id="KW-0812">Transmembrane</keyword>
<evidence type="ECO:0000313" key="4">
    <source>
        <dbReference type="EMBL" id="MFD0794556.1"/>
    </source>
</evidence>
<feature type="domain" description="Protein-glutamine gamma-glutamyltransferase-like C-terminal" evidence="3">
    <location>
        <begin position="171"/>
        <end position="233"/>
    </location>
</feature>
<protein>
    <submittedName>
        <fullName evidence="4">DUF4129 domain-containing protein</fullName>
    </submittedName>
</protein>
<keyword evidence="2" id="KW-0732">Signal</keyword>
<keyword evidence="1" id="KW-0472">Membrane</keyword>
<organism evidence="4 5">
    <name type="scientific">Mucilaginibacter litoreus</name>
    <dbReference type="NCBI Taxonomy" id="1048221"/>
    <lineage>
        <taxon>Bacteria</taxon>
        <taxon>Pseudomonadati</taxon>
        <taxon>Bacteroidota</taxon>
        <taxon>Sphingobacteriia</taxon>
        <taxon>Sphingobacteriales</taxon>
        <taxon>Sphingobacteriaceae</taxon>
        <taxon>Mucilaginibacter</taxon>
    </lineage>
</organism>
<feature type="chain" id="PRO_5046046933" evidence="2">
    <location>
        <begin position="20"/>
        <end position="246"/>
    </location>
</feature>
<reference evidence="5" key="1">
    <citation type="journal article" date="2019" name="Int. J. Syst. Evol. Microbiol.">
        <title>The Global Catalogue of Microorganisms (GCM) 10K type strain sequencing project: providing services to taxonomists for standard genome sequencing and annotation.</title>
        <authorList>
            <consortium name="The Broad Institute Genomics Platform"/>
            <consortium name="The Broad Institute Genome Sequencing Center for Infectious Disease"/>
            <person name="Wu L."/>
            <person name="Ma J."/>
        </authorList>
    </citation>
    <scope>NUCLEOTIDE SEQUENCE [LARGE SCALE GENOMIC DNA]</scope>
    <source>
        <strain evidence="5">CCUG 61484</strain>
    </source>
</reference>
<evidence type="ECO:0000256" key="2">
    <source>
        <dbReference type="SAM" id="SignalP"/>
    </source>
</evidence>
<accession>A0ABW3AVR7</accession>
<evidence type="ECO:0000259" key="3">
    <source>
        <dbReference type="Pfam" id="PF13559"/>
    </source>
</evidence>
<comment type="caution">
    <text evidence="4">The sequence shown here is derived from an EMBL/GenBank/DDBJ whole genome shotgun (WGS) entry which is preliminary data.</text>
</comment>
<sequence length="246" mass="28857">MSRLLFIVVFLFTCCICFAAPDTLVKKKPAILRQDSSLVNVRHFDTTALAQYKKLPEFTYNDSYEGPSLWTRFWRWFWSLFDFKKLNASRHPTFWTWFFIILKYAIITGGAAALVFLILKLAGLDVNVFRRKPKASLEYSEQAENIHEIDFENDISNAVSTGNYRLAVRLLYLKSLKQLSDNGLINWQINKTNTHYVNELTDPALRDTFKTLTYQFEYIWYGDFNINKDIYNRISNLFNSFKGGRA</sequence>
<feature type="transmembrane region" description="Helical" evidence="1">
    <location>
        <begin position="94"/>
        <end position="122"/>
    </location>
</feature>
<feature type="signal peptide" evidence="2">
    <location>
        <begin position="1"/>
        <end position="19"/>
    </location>
</feature>
<dbReference type="Proteomes" id="UP001597010">
    <property type="component" value="Unassembled WGS sequence"/>
</dbReference>
<gene>
    <name evidence="4" type="ORF">ACFQZX_13095</name>
</gene>
<keyword evidence="5" id="KW-1185">Reference proteome</keyword>
<name>A0ABW3AVR7_9SPHI</name>
<evidence type="ECO:0000256" key="1">
    <source>
        <dbReference type="SAM" id="Phobius"/>
    </source>
</evidence>
<evidence type="ECO:0000313" key="5">
    <source>
        <dbReference type="Proteomes" id="UP001597010"/>
    </source>
</evidence>
<dbReference type="InterPro" id="IPR025403">
    <property type="entry name" value="TgpA-like_C"/>
</dbReference>
<proteinExistence type="predicted"/>